<gene>
    <name evidence="3" type="ORF">TrLO_g3067</name>
</gene>
<dbReference type="Proteomes" id="UP001165122">
    <property type="component" value="Unassembled WGS sequence"/>
</dbReference>
<feature type="coiled-coil region" evidence="1">
    <location>
        <begin position="33"/>
        <end position="60"/>
    </location>
</feature>
<keyword evidence="2" id="KW-0472">Membrane</keyword>
<feature type="transmembrane region" description="Helical" evidence="2">
    <location>
        <begin position="139"/>
        <end position="158"/>
    </location>
</feature>
<evidence type="ECO:0000256" key="1">
    <source>
        <dbReference type="SAM" id="Coils"/>
    </source>
</evidence>
<keyword evidence="4" id="KW-1185">Reference proteome</keyword>
<feature type="transmembrane region" description="Helical" evidence="2">
    <location>
        <begin position="194"/>
        <end position="215"/>
    </location>
</feature>
<sequence length="383" mass="42545">MSNNEQLFSALKARMGEQAQAFEDVKREAAEGRAALEMKVDDQGKEIEELRREVKSLKETTPSSKPTSQVVQTGDFARRWRGVFFAGGWLPHGLLLASLKYGDQRLLASSRMFEIFGGVCSIAAAFGNPRNFESRNEKLFIILCSLTYPAYLFLRSYISNNQSAFVWGCISTPIFPPCFLACVKLYSKFSDRRLAAAITTIFKSLPGLLGSMLYIGTSSLQCIMNSKPEVELDERGFIKICQNPTLPTNFVSLYLATSWFLTYVVPPLLPSDRTLTWSDVMKLDMGKVEGLQFTLFCTFSMEALVAYALTDNEGGELNDLLGGLILIIQINASIFAIIALYEHVFKPAICKSSTRSHASSSVTSLDNSFSFQENALSVNALYK</sequence>
<feature type="transmembrane region" description="Helical" evidence="2">
    <location>
        <begin position="251"/>
        <end position="269"/>
    </location>
</feature>
<evidence type="ECO:0000313" key="4">
    <source>
        <dbReference type="Proteomes" id="UP001165122"/>
    </source>
</evidence>
<protein>
    <submittedName>
        <fullName evidence="3">Uncharacterized protein</fullName>
    </submittedName>
</protein>
<accession>A0A9W7F6S6</accession>
<keyword evidence="2" id="KW-0812">Transmembrane</keyword>
<name>A0A9W7F6S6_9STRA</name>
<dbReference type="AlphaFoldDB" id="A0A9W7F6S6"/>
<proteinExistence type="predicted"/>
<feature type="transmembrane region" description="Helical" evidence="2">
    <location>
        <begin position="321"/>
        <end position="341"/>
    </location>
</feature>
<keyword evidence="1" id="KW-0175">Coiled coil</keyword>
<reference evidence="4" key="1">
    <citation type="journal article" date="2023" name="Commun. Biol.">
        <title>Genome analysis of Parmales, the sister group of diatoms, reveals the evolutionary specialization of diatoms from phago-mixotrophs to photoautotrophs.</title>
        <authorList>
            <person name="Ban H."/>
            <person name="Sato S."/>
            <person name="Yoshikawa S."/>
            <person name="Yamada K."/>
            <person name="Nakamura Y."/>
            <person name="Ichinomiya M."/>
            <person name="Sato N."/>
            <person name="Blanc-Mathieu R."/>
            <person name="Endo H."/>
            <person name="Kuwata A."/>
            <person name="Ogata H."/>
        </authorList>
    </citation>
    <scope>NUCLEOTIDE SEQUENCE [LARGE SCALE GENOMIC DNA]</scope>
    <source>
        <strain evidence="4">NIES 3700</strain>
    </source>
</reference>
<keyword evidence="2" id="KW-1133">Transmembrane helix</keyword>
<dbReference type="EMBL" id="BRXW01000087">
    <property type="protein sequence ID" value="GMI05424.1"/>
    <property type="molecule type" value="Genomic_DNA"/>
</dbReference>
<evidence type="ECO:0000313" key="3">
    <source>
        <dbReference type="EMBL" id="GMI05424.1"/>
    </source>
</evidence>
<organism evidence="3 4">
    <name type="scientific">Triparma laevis f. longispina</name>
    <dbReference type="NCBI Taxonomy" id="1714387"/>
    <lineage>
        <taxon>Eukaryota</taxon>
        <taxon>Sar</taxon>
        <taxon>Stramenopiles</taxon>
        <taxon>Ochrophyta</taxon>
        <taxon>Bolidophyceae</taxon>
        <taxon>Parmales</taxon>
        <taxon>Triparmaceae</taxon>
        <taxon>Triparma</taxon>
    </lineage>
</organism>
<evidence type="ECO:0000256" key="2">
    <source>
        <dbReference type="SAM" id="Phobius"/>
    </source>
</evidence>
<comment type="caution">
    <text evidence="3">The sequence shown here is derived from an EMBL/GenBank/DDBJ whole genome shotgun (WGS) entry which is preliminary data.</text>
</comment>
<feature type="transmembrane region" description="Helical" evidence="2">
    <location>
        <begin position="164"/>
        <end position="182"/>
    </location>
</feature>
<feature type="transmembrane region" description="Helical" evidence="2">
    <location>
        <begin position="290"/>
        <end position="309"/>
    </location>
</feature>